<comment type="caution">
    <text evidence="2">The sequence shown here is derived from an EMBL/GenBank/DDBJ whole genome shotgun (WGS) entry which is preliminary data.</text>
</comment>
<dbReference type="Proteomes" id="UP000288168">
    <property type="component" value="Unassembled WGS sequence"/>
</dbReference>
<dbReference type="AlphaFoldDB" id="A0A428PVC3"/>
<name>A0A428PVC3_9HYPO</name>
<dbReference type="EMBL" id="NKCI01000086">
    <property type="protein sequence ID" value="RSL56981.1"/>
    <property type="molecule type" value="Genomic_DNA"/>
</dbReference>
<feature type="region of interest" description="Disordered" evidence="1">
    <location>
        <begin position="186"/>
        <end position="222"/>
    </location>
</feature>
<sequence>MVVVGARASVEAGGFEVPRGLRLKGGGGEAAAVDVVVAAAAAATTVGGSHVAAGVEGLVDVVVAGAGNSDVEPAGVAAAAVVGMVGLVDGVAAVADARAVEAEVVADLGMYAVGADSGVEAADKSPVAVAPVVDIAGLATVVVDLVGDAVGLAADTGLAVGIAGLTIDAVVEAVGTDLVAAAEENEHRQLDSAELPVGPVEDTAADAHIDQSEPEDIDSAVDGDTVVDLAEDESAGHST</sequence>
<organism evidence="2 3">
    <name type="scientific">Fusarium duplospermum</name>
    <dbReference type="NCBI Taxonomy" id="1325734"/>
    <lineage>
        <taxon>Eukaryota</taxon>
        <taxon>Fungi</taxon>
        <taxon>Dikarya</taxon>
        <taxon>Ascomycota</taxon>
        <taxon>Pezizomycotina</taxon>
        <taxon>Sordariomycetes</taxon>
        <taxon>Hypocreomycetidae</taxon>
        <taxon>Hypocreales</taxon>
        <taxon>Nectriaceae</taxon>
        <taxon>Fusarium</taxon>
        <taxon>Fusarium solani species complex</taxon>
    </lineage>
</organism>
<protein>
    <submittedName>
        <fullName evidence="2">Uncharacterized protein</fullName>
    </submittedName>
</protein>
<evidence type="ECO:0000313" key="3">
    <source>
        <dbReference type="Proteomes" id="UP000288168"/>
    </source>
</evidence>
<evidence type="ECO:0000256" key="1">
    <source>
        <dbReference type="SAM" id="MobiDB-lite"/>
    </source>
</evidence>
<gene>
    <name evidence="2" type="ORF">CEP54_008561</name>
</gene>
<feature type="compositionally biased region" description="Acidic residues" evidence="1">
    <location>
        <begin position="212"/>
        <end position="221"/>
    </location>
</feature>
<reference evidence="2 3" key="1">
    <citation type="submission" date="2017-06" db="EMBL/GenBank/DDBJ databases">
        <title>Comparative genomic analysis of Ambrosia Fusariam Clade fungi.</title>
        <authorList>
            <person name="Stajich J.E."/>
            <person name="Carrillo J."/>
            <person name="Kijimoto T."/>
            <person name="Eskalen A."/>
            <person name="O'Donnell K."/>
            <person name="Kasson M."/>
        </authorList>
    </citation>
    <scope>NUCLEOTIDE SEQUENCE [LARGE SCALE GENOMIC DNA]</scope>
    <source>
        <strain evidence="2 3">NRRL62584</strain>
    </source>
</reference>
<evidence type="ECO:0000313" key="2">
    <source>
        <dbReference type="EMBL" id="RSL56981.1"/>
    </source>
</evidence>
<accession>A0A428PVC3</accession>
<proteinExistence type="predicted"/>
<keyword evidence="3" id="KW-1185">Reference proteome</keyword>
<dbReference type="OrthoDB" id="10584981at2759"/>